<keyword evidence="7 13" id="KW-0808">Transferase</keyword>
<sequence>MLDYKIHAENDSMYNTPACWAIYVCGLVFQHLLAKGGLSAVQQNNEAKAKLIYDAIEGSNGFYANPVDPACRSLMNVPFTIPAKPELEKVFIKEAEALGMTQLKGHRSVGGMRASIYNAMPMEGVQALASFMQQFAAKHA</sequence>
<reference evidence="13 14" key="1">
    <citation type="submission" date="2020-02" db="EMBL/GenBank/DDBJ databases">
        <title>Draft genome sequence of Haematococcus lacustris strain NIES-144.</title>
        <authorList>
            <person name="Morimoto D."/>
            <person name="Nakagawa S."/>
            <person name="Yoshida T."/>
            <person name="Sawayama S."/>
        </authorList>
    </citation>
    <scope>NUCLEOTIDE SEQUENCE [LARGE SCALE GENOMIC DNA]</scope>
    <source>
        <strain evidence="13 14">NIES-144</strain>
    </source>
</reference>
<evidence type="ECO:0000256" key="11">
    <source>
        <dbReference type="ARBA" id="ARBA00049007"/>
    </source>
</evidence>
<dbReference type="AlphaFoldDB" id="A0A699ZV99"/>
<dbReference type="PANTHER" id="PTHR43247:SF1">
    <property type="entry name" value="PHOSPHOSERINE AMINOTRANSFERASE"/>
    <property type="match status" value="1"/>
</dbReference>
<keyword evidence="14" id="KW-1185">Reference proteome</keyword>
<proteinExistence type="inferred from homology"/>
<evidence type="ECO:0000256" key="4">
    <source>
        <dbReference type="ARBA" id="ARBA00013030"/>
    </source>
</evidence>
<dbReference type="FunFam" id="3.90.1150.10:FF:000006">
    <property type="entry name" value="Phosphoserine aminotransferase"/>
    <property type="match status" value="1"/>
</dbReference>
<dbReference type="InterPro" id="IPR015421">
    <property type="entry name" value="PyrdxlP-dep_Trfase_major"/>
</dbReference>
<evidence type="ECO:0000256" key="1">
    <source>
        <dbReference type="ARBA" id="ARBA00001933"/>
    </source>
</evidence>
<keyword evidence="5 13" id="KW-0032">Aminotransferase</keyword>
<evidence type="ECO:0000313" key="14">
    <source>
        <dbReference type="Proteomes" id="UP000485058"/>
    </source>
</evidence>
<comment type="pathway">
    <text evidence="2">Amino-acid biosynthesis; L-serine biosynthesis; L-serine from 3-phospho-D-glycerate: step 2/3.</text>
</comment>
<comment type="catalytic activity">
    <reaction evidence="11">
        <text>O-phospho-L-serine + 2-oxoglutarate = 3-phosphooxypyruvate + L-glutamate</text>
        <dbReference type="Rhea" id="RHEA:14329"/>
        <dbReference type="ChEBI" id="CHEBI:16810"/>
        <dbReference type="ChEBI" id="CHEBI:18110"/>
        <dbReference type="ChEBI" id="CHEBI:29985"/>
        <dbReference type="ChEBI" id="CHEBI:57524"/>
        <dbReference type="EC" id="2.6.1.52"/>
    </reaction>
</comment>
<comment type="similarity">
    <text evidence="3">Belongs to the class-V pyridoxal-phosphate-dependent aminotransferase family. SerC subfamily.</text>
</comment>
<dbReference type="EMBL" id="BLLF01003172">
    <property type="protein sequence ID" value="GFH26583.1"/>
    <property type="molecule type" value="Genomic_DNA"/>
</dbReference>
<dbReference type="InterPro" id="IPR015424">
    <property type="entry name" value="PyrdxlP-dep_Trfase"/>
</dbReference>
<dbReference type="GO" id="GO:0006564">
    <property type="term" value="P:L-serine biosynthetic process"/>
    <property type="evidence" value="ECO:0007669"/>
    <property type="project" value="UniProtKB-KW"/>
</dbReference>
<evidence type="ECO:0000259" key="12">
    <source>
        <dbReference type="Pfam" id="PF00266"/>
    </source>
</evidence>
<dbReference type="InterPro" id="IPR000192">
    <property type="entry name" value="Aminotrans_V_dom"/>
</dbReference>
<keyword evidence="9" id="KW-0718">Serine biosynthesis</keyword>
<organism evidence="13 14">
    <name type="scientific">Haematococcus lacustris</name>
    <name type="common">Green alga</name>
    <name type="synonym">Haematococcus pluvialis</name>
    <dbReference type="NCBI Taxonomy" id="44745"/>
    <lineage>
        <taxon>Eukaryota</taxon>
        <taxon>Viridiplantae</taxon>
        <taxon>Chlorophyta</taxon>
        <taxon>core chlorophytes</taxon>
        <taxon>Chlorophyceae</taxon>
        <taxon>CS clade</taxon>
        <taxon>Chlamydomonadales</taxon>
        <taxon>Haematococcaceae</taxon>
        <taxon>Haematococcus</taxon>
    </lineage>
</organism>
<evidence type="ECO:0000256" key="3">
    <source>
        <dbReference type="ARBA" id="ARBA00006904"/>
    </source>
</evidence>
<dbReference type="GO" id="GO:0004648">
    <property type="term" value="F:O-phospho-L-serine:2-oxoglutarate aminotransferase activity"/>
    <property type="evidence" value="ECO:0007669"/>
    <property type="project" value="UniProtKB-EC"/>
</dbReference>
<comment type="caution">
    <text evidence="13">The sequence shown here is derived from an EMBL/GenBank/DDBJ whole genome shotgun (WGS) entry which is preliminary data.</text>
</comment>
<evidence type="ECO:0000313" key="13">
    <source>
        <dbReference type="EMBL" id="GFH26583.1"/>
    </source>
</evidence>
<evidence type="ECO:0000256" key="10">
    <source>
        <dbReference type="ARBA" id="ARBA00047630"/>
    </source>
</evidence>
<protein>
    <recommendedName>
        <fullName evidence="4">phosphoserine transaminase</fullName>
        <ecNumber evidence="4">2.6.1.52</ecNumber>
    </recommendedName>
</protein>
<comment type="cofactor">
    <cofactor evidence="1">
        <name>pyridoxal 5'-phosphate</name>
        <dbReference type="ChEBI" id="CHEBI:597326"/>
    </cofactor>
</comment>
<dbReference type="SUPFAM" id="SSF53383">
    <property type="entry name" value="PLP-dependent transferases"/>
    <property type="match status" value="1"/>
</dbReference>
<dbReference type="EC" id="2.6.1.52" evidence="4"/>
<evidence type="ECO:0000256" key="8">
    <source>
        <dbReference type="ARBA" id="ARBA00022898"/>
    </source>
</evidence>
<evidence type="ECO:0000256" key="6">
    <source>
        <dbReference type="ARBA" id="ARBA00022605"/>
    </source>
</evidence>
<dbReference type="Gene3D" id="3.40.640.10">
    <property type="entry name" value="Type I PLP-dependent aspartate aminotransferase-like (Major domain)"/>
    <property type="match status" value="1"/>
</dbReference>
<evidence type="ECO:0000256" key="9">
    <source>
        <dbReference type="ARBA" id="ARBA00023299"/>
    </source>
</evidence>
<dbReference type="GO" id="GO:0009570">
    <property type="term" value="C:chloroplast stroma"/>
    <property type="evidence" value="ECO:0007669"/>
    <property type="project" value="TreeGrafter"/>
</dbReference>
<keyword evidence="8" id="KW-0663">Pyridoxal phosphate</keyword>
<name>A0A699ZV99_HAELA</name>
<dbReference type="Proteomes" id="UP000485058">
    <property type="component" value="Unassembled WGS sequence"/>
</dbReference>
<dbReference type="UniPathway" id="UPA00135">
    <property type="reaction ID" value="UER00197"/>
</dbReference>
<keyword evidence="6" id="KW-0028">Amino-acid biosynthesis</keyword>
<feature type="domain" description="Aminotransferase class V" evidence="12">
    <location>
        <begin position="3"/>
        <end position="128"/>
    </location>
</feature>
<dbReference type="GO" id="GO:0030170">
    <property type="term" value="F:pyridoxal phosphate binding"/>
    <property type="evidence" value="ECO:0007669"/>
    <property type="project" value="TreeGrafter"/>
</dbReference>
<dbReference type="PANTHER" id="PTHR43247">
    <property type="entry name" value="PHOSPHOSERINE AMINOTRANSFERASE"/>
    <property type="match status" value="1"/>
</dbReference>
<accession>A0A699ZV99</accession>
<gene>
    <name evidence="13" type="ORF">HaLaN_24757</name>
</gene>
<dbReference type="Gene3D" id="3.90.1150.10">
    <property type="entry name" value="Aspartate Aminotransferase, domain 1"/>
    <property type="match status" value="1"/>
</dbReference>
<dbReference type="InterPro" id="IPR015422">
    <property type="entry name" value="PyrdxlP-dep_Trfase_small"/>
</dbReference>
<evidence type="ECO:0000256" key="2">
    <source>
        <dbReference type="ARBA" id="ARBA00005099"/>
    </source>
</evidence>
<evidence type="ECO:0000256" key="7">
    <source>
        <dbReference type="ARBA" id="ARBA00022679"/>
    </source>
</evidence>
<evidence type="ECO:0000256" key="5">
    <source>
        <dbReference type="ARBA" id="ARBA00022576"/>
    </source>
</evidence>
<dbReference type="InterPro" id="IPR022278">
    <property type="entry name" value="Pser_aminoTfrase"/>
</dbReference>
<dbReference type="Pfam" id="PF00266">
    <property type="entry name" value="Aminotran_5"/>
    <property type="match status" value="1"/>
</dbReference>
<comment type="catalytic activity">
    <reaction evidence="10">
        <text>4-(phosphooxy)-L-threonine + 2-oxoglutarate = (R)-3-hydroxy-2-oxo-4-phosphooxybutanoate + L-glutamate</text>
        <dbReference type="Rhea" id="RHEA:16573"/>
        <dbReference type="ChEBI" id="CHEBI:16810"/>
        <dbReference type="ChEBI" id="CHEBI:29985"/>
        <dbReference type="ChEBI" id="CHEBI:58452"/>
        <dbReference type="ChEBI" id="CHEBI:58538"/>
        <dbReference type="EC" id="2.6.1.52"/>
    </reaction>
</comment>